<dbReference type="GO" id="GO:0000127">
    <property type="term" value="C:transcription factor TFIIIC complex"/>
    <property type="evidence" value="ECO:0007669"/>
    <property type="project" value="TreeGrafter"/>
</dbReference>
<proteinExistence type="predicted"/>
<keyword evidence="2" id="KW-0804">Transcription</keyword>
<organism evidence="5">
    <name type="scientific">Anopheles funestus</name>
    <name type="common">African malaria mosquito</name>
    <dbReference type="NCBI Taxonomy" id="62324"/>
    <lineage>
        <taxon>Eukaryota</taxon>
        <taxon>Metazoa</taxon>
        <taxon>Ecdysozoa</taxon>
        <taxon>Arthropoda</taxon>
        <taxon>Hexapoda</taxon>
        <taxon>Insecta</taxon>
        <taxon>Pterygota</taxon>
        <taxon>Neoptera</taxon>
        <taxon>Endopterygota</taxon>
        <taxon>Diptera</taxon>
        <taxon>Nematocera</taxon>
        <taxon>Culicoidea</taxon>
        <taxon>Culicidae</taxon>
        <taxon>Anophelinae</taxon>
        <taxon>Anopheles</taxon>
    </lineage>
</organism>
<feature type="region of interest" description="Disordered" evidence="4">
    <location>
        <begin position="92"/>
        <end position="185"/>
    </location>
</feature>
<dbReference type="EnsemblMetazoa" id="AFUN019910-RA">
    <property type="protein sequence ID" value="AFUN019910-PA"/>
    <property type="gene ID" value="AFUN019910"/>
</dbReference>
<dbReference type="VEuPathDB" id="VectorBase:AFUN2_008596"/>
<dbReference type="GO" id="GO:0006383">
    <property type="term" value="P:transcription by RNA polymerase III"/>
    <property type="evidence" value="ECO:0007669"/>
    <property type="project" value="TreeGrafter"/>
</dbReference>
<feature type="compositionally biased region" description="Basic residues" evidence="4">
    <location>
        <begin position="119"/>
        <end position="128"/>
    </location>
</feature>
<name>A0A4Y0BM90_ANOFN</name>
<evidence type="ECO:0000313" key="5">
    <source>
        <dbReference type="EnsemblMetazoa" id="AFUN019910-PA"/>
    </source>
</evidence>
<feature type="region of interest" description="Disordered" evidence="4">
    <location>
        <begin position="456"/>
        <end position="541"/>
    </location>
</feature>
<protein>
    <submittedName>
        <fullName evidence="5">Uncharacterized protein</fullName>
    </submittedName>
</protein>
<dbReference type="SMART" id="SM00320">
    <property type="entry name" value="WD40"/>
    <property type="match status" value="3"/>
</dbReference>
<dbReference type="AlphaFoldDB" id="A0A4Y0BM90"/>
<reference evidence="5" key="1">
    <citation type="submission" date="2020-05" db="UniProtKB">
        <authorList>
            <consortium name="EnsemblMetazoa"/>
        </authorList>
    </citation>
    <scope>IDENTIFICATION</scope>
    <source>
        <strain evidence="5">FUMOZ</strain>
    </source>
</reference>
<dbReference type="PANTHER" id="PTHR15052">
    <property type="entry name" value="RNA POLYMERASE III TRANSCRIPTION INITIATION FACTOR COMPLEX SUBUNIT"/>
    <property type="match status" value="1"/>
</dbReference>
<evidence type="ECO:0000256" key="1">
    <source>
        <dbReference type="ARBA" id="ARBA00004123"/>
    </source>
</evidence>
<dbReference type="InterPro" id="IPR036322">
    <property type="entry name" value="WD40_repeat_dom_sf"/>
</dbReference>
<feature type="compositionally biased region" description="Low complexity" evidence="4">
    <location>
        <begin position="472"/>
        <end position="484"/>
    </location>
</feature>
<dbReference type="STRING" id="62324.A0A4Y0BM90"/>
<dbReference type="InterPro" id="IPR001680">
    <property type="entry name" value="WD40_rpt"/>
</dbReference>
<dbReference type="PANTHER" id="PTHR15052:SF2">
    <property type="entry name" value="GENERAL TRANSCRIPTION FACTOR 3C POLYPEPTIDE 2"/>
    <property type="match status" value="1"/>
</dbReference>
<keyword evidence="3" id="KW-0539">Nucleus</keyword>
<feature type="compositionally biased region" description="Polar residues" evidence="4">
    <location>
        <begin position="143"/>
        <end position="170"/>
    </location>
</feature>
<evidence type="ECO:0000256" key="2">
    <source>
        <dbReference type="ARBA" id="ARBA00023163"/>
    </source>
</evidence>
<dbReference type="GO" id="GO:0005634">
    <property type="term" value="C:nucleus"/>
    <property type="evidence" value="ECO:0007669"/>
    <property type="project" value="UniProtKB-SubCell"/>
</dbReference>
<dbReference type="Gene3D" id="2.130.10.10">
    <property type="entry name" value="YVTN repeat-like/Quinoprotein amine dehydrogenase"/>
    <property type="match status" value="1"/>
</dbReference>
<feature type="compositionally biased region" description="Polar residues" evidence="4">
    <location>
        <begin position="92"/>
        <end position="113"/>
    </location>
</feature>
<dbReference type="VEuPathDB" id="VectorBase:AFUN019910"/>
<feature type="compositionally biased region" description="Basic residues" evidence="4">
    <location>
        <begin position="495"/>
        <end position="504"/>
    </location>
</feature>
<accession>A0A4Y0BM90</accession>
<sequence>MDASNFVLTCIKEEPAEVMESVHVETEDIKPDLASLIPSEPIDHNVAGMMIRSEMTASNLDAQYVITEVASKSATAPPRVLDVINVRNNRVLSTGAPSTRSNRTTNVLSNPQESGKDAPKRHRNRSAKKSNQAANVESEEFITPNSTIDDWQQQSTASEKNATGESQSEPAPSEPMDADELGNQPVTCGNCGKEMLQSSWQDHCGIHNGATFRVGIDTPLDMKDVKAVSGAIARFMKLQRRAEVACERCGIVKKSGLGMASHMNQCGLSDQELEQSKMTCVHCGRKMKAVSLLIHQQQYCRVLKEQQRQIALTTPMEEPIPTKETTASGRRKRKSVAKAEKKIKTIAKETIDELNGELVLEVYGRGVSNAIMQCWLSHLKQSSEAVCAYLGCPFFGMTSAHMQTEYNDDAADPKPLYQCAKCAYMSTNQDPIYEHLSIVHPQTLRRVAEQRHMMSNFTSDGDSDVCMVSGNDSTSADDTFSSSALEEEDEGRPGGKSKKGKGKKQTSASSNKSKSKKSKSESPKSNSKKSTGKQTGGSKAISSELLDTTIASVGTEETEVYKEMVLQESIEYKQGKGNYHLMTVNWTQEFRREHYAVRLLFSDLRPDVDLSYLRAVNNLRDYLPKATQSLRYVQCNSKQYDPVYEPEMFANRWQQSNTFEGEALGCESIFYCGGPVVSIDWLPLPDDCGNECDQFLAVACKQSYDEYYNGEELAIPRSRKSLVQIWNVGPIQNLGTTKITLRSPRLAFAIACEYGPIWQVAFCPSGCYNDPAQGDDLDRLGLLAVAGSDGDVHLYALSRSMAATESDNSTAAPRILPLQPVLLLSLSVTVGPQISPASDFTGRSVVRITWSREKGHTVLAAGYSNGVVAVWNLAATSPLLCGMKNGIRTLLPVHKILHSSSGCITALDLHYSAGSRYLVVCNVDRRLKVYDLRSSLYQPQESLSIIMRSRVASVRWLLHFPVLVIAYDDALYIDRCAYSVHQPRDIGLRMFSIFTVGSEMTDLGPNDWYSVNAVATSGGDLVCHRPVPFVYGMNYKKLAQILTTTIPMKLNAIDDSVDVSRYKSFSQEYGLLFSDTDKVPTAMDTAALHLKTWHRAKFNHYPAIRLNQIRWNPNSSSYMYYAIGYQAGFVRVRVLRT</sequence>
<dbReference type="InterPro" id="IPR052416">
    <property type="entry name" value="GTF3C_component"/>
</dbReference>
<comment type="subcellular location">
    <subcellularLocation>
        <location evidence="1">Nucleus</location>
    </subcellularLocation>
</comment>
<evidence type="ECO:0000256" key="4">
    <source>
        <dbReference type="SAM" id="MobiDB-lite"/>
    </source>
</evidence>
<dbReference type="InterPro" id="IPR015943">
    <property type="entry name" value="WD40/YVTN_repeat-like_dom_sf"/>
</dbReference>
<evidence type="ECO:0000256" key="3">
    <source>
        <dbReference type="ARBA" id="ARBA00023242"/>
    </source>
</evidence>
<dbReference type="SUPFAM" id="SSF50978">
    <property type="entry name" value="WD40 repeat-like"/>
    <property type="match status" value="1"/>
</dbReference>